<dbReference type="AlphaFoldDB" id="A0A9Q0I4I0"/>
<keyword evidence="4" id="KW-1185">Reference proteome</keyword>
<comment type="caution">
    <text evidence="3">The sequence shown here is derived from an EMBL/GenBank/DDBJ whole genome shotgun (WGS) entry which is preliminary data.</text>
</comment>
<accession>A0A9Q0I4I0</accession>
<feature type="coiled-coil region" evidence="1">
    <location>
        <begin position="216"/>
        <end position="250"/>
    </location>
</feature>
<feature type="region of interest" description="Disordered" evidence="2">
    <location>
        <begin position="78"/>
        <end position="108"/>
    </location>
</feature>
<sequence length="545" mass="59777">MQSAAADQTFCCPGCGSEETFISVLDLQDHLVNTHTYQTLLGLSKVCALSHTHARTHAHAHRLVKVLSSEVRARSSTPGFLLPLPGPTVSEGQSSSPGMESPRDPLPLAGLDLASSTASTQRLREMLGTPQGSSLGVPQDLSRALALPSTTGHTPTAFIELEGPLGLRRSLGLELGCPPVECFSIGPGLEERLGQRLDRHLARTVAEVEERVTGRVRHLRAELQDREAQLAQERMKGERLGREKEEVEERAAYLARQVSIAIEMMEGIREMQQVEVFLRETAAKESEAKLKLQGWRALLAEVSSDWRFVARHPAVWTRLILENAQVSAQFLVTLSQWCTQTCSVVLKNLKSRTRRPGESREDYQTHTRGCLEEGVEAVLRSAGGSLLYLSISQCSNVLTDRSLWLASCYSPNLHTVAPLNPSQQPHRLSNRSLQTIGRCWPQLRSLGVGGAGCGTQGLAAVELCNNGLTNLEALTLTHTAITEEAVLHFQSKCVNLRSIMVCVRKGRAKDRSMEEDSVFSESLEAMKVLTRSPGLCDVLQVKEDC</sequence>
<organism evidence="3 4">
    <name type="scientific">Muraenolepis orangiensis</name>
    <name type="common">Patagonian moray cod</name>
    <dbReference type="NCBI Taxonomy" id="630683"/>
    <lineage>
        <taxon>Eukaryota</taxon>
        <taxon>Metazoa</taxon>
        <taxon>Chordata</taxon>
        <taxon>Craniata</taxon>
        <taxon>Vertebrata</taxon>
        <taxon>Euteleostomi</taxon>
        <taxon>Actinopterygii</taxon>
        <taxon>Neopterygii</taxon>
        <taxon>Teleostei</taxon>
        <taxon>Neoteleostei</taxon>
        <taxon>Acanthomorphata</taxon>
        <taxon>Zeiogadaria</taxon>
        <taxon>Gadariae</taxon>
        <taxon>Gadiformes</taxon>
        <taxon>Muraenolepidoidei</taxon>
        <taxon>Muraenolepididae</taxon>
        <taxon>Muraenolepis</taxon>
    </lineage>
</organism>
<dbReference type="InterPro" id="IPR052283">
    <property type="entry name" value="GenomicStab_NeuMorph_Reg"/>
</dbReference>
<dbReference type="SUPFAM" id="SSF52047">
    <property type="entry name" value="RNI-like"/>
    <property type="match status" value="1"/>
</dbReference>
<gene>
    <name evidence="3" type="ORF">NHX12_013643</name>
</gene>
<evidence type="ECO:0000256" key="1">
    <source>
        <dbReference type="SAM" id="Coils"/>
    </source>
</evidence>
<keyword evidence="1" id="KW-0175">Coiled coil</keyword>
<evidence type="ECO:0000313" key="3">
    <source>
        <dbReference type="EMBL" id="KAJ3584920.1"/>
    </source>
</evidence>
<reference evidence="3" key="1">
    <citation type="submission" date="2022-07" db="EMBL/GenBank/DDBJ databases">
        <title>Chromosome-level genome of Muraenolepis orangiensis.</title>
        <authorList>
            <person name="Kim J."/>
        </authorList>
    </citation>
    <scope>NUCLEOTIDE SEQUENCE</scope>
    <source>
        <strain evidence="3">KU_S4_2022</strain>
        <tissue evidence="3">Muscle</tissue>
    </source>
</reference>
<evidence type="ECO:0000256" key="2">
    <source>
        <dbReference type="SAM" id="MobiDB-lite"/>
    </source>
</evidence>
<name>A0A9Q0I4I0_9TELE</name>
<dbReference type="PANTHER" id="PTHR15739">
    <property type="entry name" value="ZINC FINGER PROTEIN"/>
    <property type="match status" value="1"/>
</dbReference>
<dbReference type="Proteomes" id="UP001148018">
    <property type="component" value="Unassembled WGS sequence"/>
</dbReference>
<evidence type="ECO:0000313" key="4">
    <source>
        <dbReference type="Proteomes" id="UP001148018"/>
    </source>
</evidence>
<dbReference type="PANTHER" id="PTHR15739:SF4">
    <property type="entry name" value="F-BOX ONLY PROTEIN 41"/>
    <property type="match status" value="1"/>
</dbReference>
<proteinExistence type="predicted"/>
<protein>
    <submittedName>
        <fullName evidence="3">Uncharacterized protein</fullName>
    </submittedName>
</protein>
<dbReference type="OrthoDB" id="6482165at2759"/>
<dbReference type="EMBL" id="JANIIK010000118">
    <property type="protein sequence ID" value="KAJ3584920.1"/>
    <property type="molecule type" value="Genomic_DNA"/>
</dbReference>
<dbReference type="InterPro" id="IPR032675">
    <property type="entry name" value="LRR_dom_sf"/>
</dbReference>
<dbReference type="Gene3D" id="3.80.10.10">
    <property type="entry name" value="Ribonuclease Inhibitor"/>
    <property type="match status" value="1"/>
</dbReference>